<dbReference type="EMBL" id="SNRW01007647">
    <property type="protein sequence ID" value="KAA6380901.1"/>
    <property type="molecule type" value="Genomic_DNA"/>
</dbReference>
<accession>A0A5J4VEE2</accession>
<proteinExistence type="predicted"/>
<dbReference type="Gene3D" id="3.10.20.90">
    <property type="entry name" value="Phosphatidylinositol 3-kinase Catalytic Subunit, Chain A, domain 1"/>
    <property type="match status" value="1"/>
</dbReference>
<dbReference type="AlphaFoldDB" id="A0A5J4VEE2"/>
<dbReference type="Proteomes" id="UP000324800">
    <property type="component" value="Unassembled WGS sequence"/>
</dbReference>
<evidence type="ECO:0008006" key="3">
    <source>
        <dbReference type="Google" id="ProtNLM"/>
    </source>
</evidence>
<organism evidence="1 2">
    <name type="scientific">Streblomastix strix</name>
    <dbReference type="NCBI Taxonomy" id="222440"/>
    <lineage>
        <taxon>Eukaryota</taxon>
        <taxon>Metamonada</taxon>
        <taxon>Preaxostyla</taxon>
        <taxon>Oxymonadida</taxon>
        <taxon>Streblomastigidae</taxon>
        <taxon>Streblomastix</taxon>
    </lineage>
</organism>
<dbReference type="SUPFAM" id="SSF54236">
    <property type="entry name" value="Ubiquitin-like"/>
    <property type="match status" value="1"/>
</dbReference>
<sequence length="106" mass="12331">MLKFPVLKNEKNPHVIDNRIPPQEDKGKLIRISIIDNTGEQIFFSIITNIPMGNLFGFYAVRKGVERQYLRFRFNCRILGNRILPKEIELDDGSVIFVEDHSDVQT</sequence>
<protein>
    <recommendedName>
        <fullName evidence="3">Ubiquitin-like domain-containing protein</fullName>
    </recommendedName>
</protein>
<dbReference type="InterPro" id="IPR029071">
    <property type="entry name" value="Ubiquitin-like_domsf"/>
</dbReference>
<comment type="caution">
    <text evidence="1">The sequence shown here is derived from an EMBL/GenBank/DDBJ whole genome shotgun (WGS) entry which is preliminary data.</text>
</comment>
<name>A0A5J4VEE2_9EUKA</name>
<evidence type="ECO:0000313" key="1">
    <source>
        <dbReference type="EMBL" id="KAA6380901.1"/>
    </source>
</evidence>
<evidence type="ECO:0000313" key="2">
    <source>
        <dbReference type="Proteomes" id="UP000324800"/>
    </source>
</evidence>
<gene>
    <name evidence="1" type="ORF">EZS28_023570</name>
</gene>
<reference evidence="1 2" key="1">
    <citation type="submission" date="2019-03" db="EMBL/GenBank/DDBJ databases">
        <title>Single cell metagenomics reveals metabolic interactions within the superorganism composed of flagellate Streblomastix strix and complex community of Bacteroidetes bacteria on its surface.</title>
        <authorList>
            <person name="Treitli S.C."/>
            <person name="Kolisko M."/>
            <person name="Husnik F."/>
            <person name="Keeling P."/>
            <person name="Hampl V."/>
        </authorList>
    </citation>
    <scope>NUCLEOTIDE SEQUENCE [LARGE SCALE GENOMIC DNA]</scope>
    <source>
        <strain evidence="1">ST1C</strain>
    </source>
</reference>